<accession>A0A418N4Y0</accession>
<name>A0A418N4Y0_9FLAO</name>
<reference evidence="2 4" key="1">
    <citation type="submission" date="2018-08" db="EMBL/GenBank/DDBJ databases">
        <title>Proposal of Muricauda 72 sp.nov. and Muricauda NH166 sp.nov., isolated from seawater.</title>
        <authorList>
            <person name="Cheng H."/>
            <person name="Wu Y.-H."/>
            <person name="Guo L.-L."/>
            <person name="Xu X.-W."/>
        </authorList>
    </citation>
    <scope>NUCLEOTIDE SEQUENCE [LARGE SCALE GENOMIC DNA]</scope>
    <source>
        <strain evidence="2 4">NH166</strain>
    </source>
</reference>
<keyword evidence="5" id="KW-1185">Reference proteome</keyword>
<dbReference type="Proteomes" id="UP000284189">
    <property type="component" value="Unassembled WGS sequence"/>
</dbReference>
<dbReference type="AlphaFoldDB" id="A0A418N4Y0"/>
<evidence type="ECO:0000256" key="1">
    <source>
        <dbReference type="SAM" id="SignalP"/>
    </source>
</evidence>
<evidence type="ECO:0008006" key="6">
    <source>
        <dbReference type="Google" id="ProtNLM"/>
    </source>
</evidence>
<evidence type="ECO:0000313" key="5">
    <source>
        <dbReference type="Proteomes" id="UP000321528"/>
    </source>
</evidence>
<evidence type="ECO:0000313" key="3">
    <source>
        <dbReference type="EMBL" id="TXK00614.1"/>
    </source>
</evidence>
<dbReference type="Proteomes" id="UP000321528">
    <property type="component" value="Unassembled WGS sequence"/>
</dbReference>
<gene>
    <name evidence="2" type="ORF">D2U88_17215</name>
    <name evidence="3" type="ORF">FQ019_17015</name>
</gene>
<dbReference type="EMBL" id="QXFJ01000030">
    <property type="protein sequence ID" value="RIV68908.1"/>
    <property type="molecule type" value="Genomic_DNA"/>
</dbReference>
<reference evidence="3 5" key="2">
    <citation type="submission" date="2019-07" db="EMBL/GenBank/DDBJ databases">
        <title>Draft genome of two Muricauda strains isolated from deep sea.</title>
        <authorList>
            <person name="Sun C."/>
        </authorList>
    </citation>
    <scope>NUCLEOTIDE SEQUENCE [LARGE SCALE GENOMIC DNA]</scope>
    <source>
        <strain evidence="3 5">NH166</strain>
    </source>
</reference>
<evidence type="ECO:0000313" key="2">
    <source>
        <dbReference type="EMBL" id="RIV68908.1"/>
    </source>
</evidence>
<organism evidence="2 4">
    <name type="scientific">Flagellimonas aequoris</name>
    <dbReference type="NCBI Taxonomy" id="2306997"/>
    <lineage>
        <taxon>Bacteria</taxon>
        <taxon>Pseudomonadati</taxon>
        <taxon>Bacteroidota</taxon>
        <taxon>Flavobacteriia</taxon>
        <taxon>Flavobacteriales</taxon>
        <taxon>Flavobacteriaceae</taxon>
        <taxon>Flagellimonas</taxon>
    </lineage>
</organism>
<dbReference type="EMBL" id="VNWL01000029">
    <property type="protein sequence ID" value="TXK00614.1"/>
    <property type="molecule type" value="Genomic_DNA"/>
</dbReference>
<proteinExistence type="predicted"/>
<protein>
    <recommendedName>
        <fullName evidence="6">EF-hand domain-containing protein</fullName>
    </recommendedName>
</protein>
<comment type="caution">
    <text evidence="2">The sequence shown here is derived from an EMBL/GenBank/DDBJ whole genome shotgun (WGS) entry which is preliminary data.</text>
</comment>
<keyword evidence="1" id="KW-0732">Signal</keyword>
<feature type="chain" id="PRO_5019522231" description="EF-hand domain-containing protein" evidence="1">
    <location>
        <begin position="19"/>
        <end position="213"/>
    </location>
</feature>
<sequence>MKKMILMLIIFFCCSCNAQQKKAVKECYKTSWAKWIENELPESICVSKNEMIYHLFDEFDFNNDGLIDVAIKLGNKDRKNGDLRKLCIYQKVNDSTFTKFREFDNIYPLWFEDYHPDVKVNDPKLDSIKEYYEMGDPLKDIDLVDNKIMLVLKEDAVTECLITFTYSNEKKDWLLTTYVEYNFHNNTKNPYPTDKIGTSISEFSYIKYLNGEY</sequence>
<dbReference type="RefSeq" id="WP_119641745.1">
    <property type="nucleotide sequence ID" value="NZ_QXFJ01000030.1"/>
</dbReference>
<feature type="signal peptide" evidence="1">
    <location>
        <begin position="1"/>
        <end position="18"/>
    </location>
</feature>
<evidence type="ECO:0000313" key="4">
    <source>
        <dbReference type="Proteomes" id="UP000284189"/>
    </source>
</evidence>